<dbReference type="VEuPathDB" id="FungiDB:SCHCODRAFT_02613614"/>
<feature type="domain" description="Importin N-terminal" evidence="6">
    <location>
        <begin position="25"/>
        <end position="101"/>
    </location>
</feature>
<dbReference type="Pfam" id="PF25018">
    <property type="entry name" value="HEAT_IPO9_c"/>
    <property type="match status" value="1"/>
</dbReference>
<keyword evidence="8" id="KW-1185">Reference proteome</keyword>
<keyword evidence="3" id="KW-0653">Protein transport</keyword>
<dbReference type="InterPro" id="IPR056840">
    <property type="entry name" value="HEAT_IPO9_central"/>
</dbReference>
<dbReference type="InterPro" id="IPR016024">
    <property type="entry name" value="ARM-type_fold"/>
</dbReference>
<dbReference type="SUPFAM" id="SSF48371">
    <property type="entry name" value="ARM repeat"/>
    <property type="match status" value="1"/>
</dbReference>
<dbReference type="PROSITE" id="PS50166">
    <property type="entry name" value="IMPORTIN_B_NT"/>
    <property type="match status" value="1"/>
</dbReference>
<evidence type="ECO:0000313" key="8">
    <source>
        <dbReference type="Proteomes" id="UP000007431"/>
    </source>
</evidence>
<dbReference type="GO" id="GO:0005635">
    <property type="term" value="C:nuclear envelope"/>
    <property type="evidence" value="ECO:0007669"/>
    <property type="project" value="TreeGrafter"/>
</dbReference>
<dbReference type="GO" id="GO:0006606">
    <property type="term" value="P:protein import into nucleus"/>
    <property type="evidence" value="ECO:0007669"/>
    <property type="project" value="TreeGrafter"/>
</dbReference>
<dbReference type="InterPro" id="IPR011989">
    <property type="entry name" value="ARM-like"/>
</dbReference>
<reference evidence="7 8" key="1">
    <citation type="journal article" date="2010" name="Nat. Biotechnol.">
        <title>Genome sequence of the model mushroom Schizophyllum commune.</title>
        <authorList>
            <person name="Ohm R.A."/>
            <person name="de Jong J.F."/>
            <person name="Lugones L.G."/>
            <person name="Aerts A."/>
            <person name="Kothe E."/>
            <person name="Stajich J.E."/>
            <person name="de Vries R.P."/>
            <person name="Record E."/>
            <person name="Levasseur A."/>
            <person name="Baker S.E."/>
            <person name="Bartholomew K.A."/>
            <person name="Coutinho P.M."/>
            <person name="Erdmann S."/>
            <person name="Fowler T.J."/>
            <person name="Gathman A.C."/>
            <person name="Lombard V."/>
            <person name="Henrissat B."/>
            <person name="Knabe N."/>
            <person name="Kuees U."/>
            <person name="Lilly W.W."/>
            <person name="Lindquist E."/>
            <person name="Lucas S."/>
            <person name="Magnuson J.K."/>
            <person name="Piumi F."/>
            <person name="Raudaskoski M."/>
            <person name="Salamov A."/>
            <person name="Schmutz J."/>
            <person name="Schwarze F.W.M.R."/>
            <person name="vanKuyk P.A."/>
            <person name="Horton J.S."/>
            <person name="Grigoriev I.V."/>
            <person name="Woesten H.A.B."/>
        </authorList>
    </citation>
    <scope>NUCLEOTIDE SEQUENCE [LARGE SCALE GENOMIC DNA]</scope>
    <source>
        <strain evidence="8">H4-8 / FGSC 9210</strain>
    </source>
</reference>
<dbReference type="PANTHER" id="PTHR10997:SF9">
    <property type="entry name" value="IMPORTIN-9"/>
    <property type="match status" value="1"/>
</dbReference>
<evidence type="ECO:0000256" key="4">
    <source>
        <dbReference type="ARBA" id="ARBA00023242"/>
    </source>
</evidence>
<accession>D8PM33</accession>
<dbReference type="eggNOG" id="KOG2274">
    <property type="taxonomic scope" value="Eukaryota"/>
</dbReference>
<dbReference type="InterPro" id="IPR001494">
    <property type="entry name" value="Importin-beta_N"/>
</dbReference>
<dbReference type="PANTHER" id="PTHR10997">
    <property type="entry name" value="IMPORTIN-7, 8, 11"/>
    <property type="match status" value="1"/>
</dbReference>
<keyword evidence="2" id="KW-0813">Transport</keyword>
<evidence type="ECO:0000313" key="7">
    <source>
        <dbReference type="EMBL" id="EFJ02093.1"/>
    </source>
</evidence>
<dbReference type="OMA" id="NPDQYTI"/>
<name>D8PM33_SCHCM</name>
<gene>
    <name evidence="7" type="ORF">SCHCODRAFT_72612</name>
</gene>
<dbReference type="InParanoid" id="D8PM33"/>
<feature type="region of interest" description="Disordered" evidence="5">
    <location>
        <begin position="929"/>
        <end position="952"/>
    </location>
</feature>
<dbReference type="STRING" id="578458.D8PM33"/>
<dbReference type="Pfam" id="PF03810">
    <property type="entry name" value="IBN_N"/>
    <property type="match status" value="1"/>
</dbReference>
<comment type="subcellular location">
    <subcellularLocation>
        <location evidence="1">Nucleus</location>
    </subcellularLocation>
</comment>
<evidence type="ECO:0000256" key="2">
    <source>
        <dbReference type="ARBA" id="ARBA00022448"/>
    </source>
</evidence>
<evidence type="ECO:0000256" key="1">
    <source>
        <dbReference type="ARBA" id="ARBA00004123"/>
    </source>
</evidence>
<dbReference type="GO" id="GO:0031267">
    <property type="term" value="F:small GTPase binding"/>
    <property type="evidence" value="ECO:0007669"/>
    <property type="project" value="InterPro"/>
</dbReference>
<organism evidence="8">
    <name type="scientific">Schizophyllum commune (strain H4-8 / FGSC 9210)</name>
    <name type="common">Split gill fungus</name>
    <dbReference type="NCBI Taxonomy" id="578458"/>
    <lineage>
        <taxon>Eukaryota</taxon>
        <taxon>Fungi</taxon>
        <taxon>Dikarya</taxon>
        <taxon>Basidiomycota</taxon>
        <taxon>Agaricomycotina</taxon>
        <taxon>Agaricomycetes</taxon>
        <taxon>Agaricomycetidae</taxon>
        <taxon>Agaricales</taxon>
        <taxon>Schizophyllaceae</taxon>
        <taxon>Schizophyllum</taxon>
    </lineage>
</organism>
<dbReference type="HOGENOM" id="CLU_008920_1_1_1"/>
<sequence length="1040" mass="114068">MTSVAQLAECLTATLDSNPNVRISAELKLAEFSAQPETGISLARLALSPEAELPLRQSASIVLRKYVLERWSPIFPQFRGPAPPQETKAAVRQLVFQGLSDPDRKIRSLCARTMSTLANADWPDENPELLTSLIGLLSSGSPNSVHGAMQVFAEFIKADLSEDQILPILRELLPVLLTILGGTEQYGAITRARTVSVFQQCVEALFMVKDQHPQAVKEATTSILPVWLEAFRVLLNIDPRQDLNKSEWDGLLIRIQIYKTLDIIHTSFPRAMTTFLPDILSASLNHLQTIYPAFQQYYLSATDSPPPSSEDEPVHLPQLICPILDFLSSIIRGGKAKTWFEGNNLTAVVSAVFQYAQITDEDEDTWASNVNAFIAQEDDETQEYSVRVAGFDILGVLMEREPAKTAATCQLLLQQMVQSSQQARDGGQEDWWRPLEASLAAIGSQSETILDCIEDELESGRDKPIDIEYILRDIVPSVLGLSAHPFLQGRGFVFASQYAKLLPLQLAGQYLEAAIQVIESSEAGVPVKVSAVRAVHNFCQGAEDSAIVPFVARIAKDLGPFLLDTSDDALSLVLETMSVVVQVDDGRWLTTDLAQSLVVALLDVWKKNNKDPIFESILSDIFEALASSKASGIYQSIVQQALPALCKNLNEAKPDESWVTSTGIELITSMVKGAPEGGLGDGFVAAMAPSLFHCLAQSEDRDVLQNGVSCLTTIVRKDCKQLAAWSDGNRGGLEHVLALIARILQSEDESGGLFIGDLIIHLLRNAGEAVLPVLPELLQAMVSRMLTAKTATFLQSLVIPFAFLITNQRDTVLQLLEGINVNGRSGLDILLQTWCENAETFQGFWPGRVSTLGLCELLRAARPSLQQITVKGDIILRPETKNVIMTRSRTKKIPTEFTTVPFPVKALKIVVRDLLTGGESAAIGAIDDEEVASDDGQDDDWEEEGGGEIGKINSQGFTKDEFAFLSEMIGPRGVKFDNDDVLDDDDDEDLKNDPISQMDMQSHLVSFLRDCAQHNTSNFSQLVSQLTPEEQAVVQRAITQ</sequence>
<feature type="compositionally biased region" description="Acidic residues" evidence="5">
    <location>
        <begin position="929"/>
        <end position="946"/>
    </location>
</feature>
<protein>
    <recommendedName>
        <fullName evidence="6">Importin N-terminal domain-containing protein</fullName>
    </recommendedName>
</protein>
<dbReference type="FunCoup" id="D8PM33">
    <property type="interactions" value="614"/>
</dbReference>
<evidence type="ECO:0000256" key="3">
    <source>
        <dbReference type="ARBA" id="ARBA00022927"/>
    </source>
</evidence>
<dbReference type="AlphaFoldDB" id="D8PM33"/>
<dbReference type="SMART" id="SM00913">
    <property type="entry name" value="IBN_N"/>
    <property type="match status" value="1"/>
</dbReference>
<evidence type="ECO:0000256" key="5">
    <source>
        <dbReference type="SAM" id="MobiDB-lite"/>
    </source>
</evidence>
<keyword evidence="4" id="KW-0539">Nucleus</keyword>
<proteinExistence type="predicted"/>
<dbReference type="Proteomes" id="UP000007431">
    <property type="component" value="Unassembled WGS sequence"/>
</dbReference>
<dbReference type="Gene3D" id="1.25.10.10">
    <property type="entry name" value="Leucine-rich Repeat Variant"/>
    <property type="match status" value="1"/>
</dbReference>
<dbReference type="EMBL" id="GL377302">
    <property type="protein sequence ID" value="EFJ02093.1"/>
    <property type="molecule type" value="Genomic_DNA"/>
</dbReference>
<evidence type="ECO:0000259" key="6">
    <source>
        <dbReference type="PROSITE" id="PS50166"/>
    </source>
</evidence>
<dbReference type="GO" id="GO:0005829">
    <property type="term" value="C:cytosol"/>
    <property type="evidence" value="ECO:0007669"/>
    <property type="project" value="TreeGrafter"/>
</dbReference>